<dbReference type="InterPro" id="IPR014558">
    <property type="entry name" value="UCP029720"/>
</dbReference>
<accession>A0A3B0U2G4</accession>
<protein>
    <submittedName>
        <fullName evidence="1">Orf21 putative lipoprotein</fullName>
    </submittedName>
</protein>
<keyword evidence="1" id="KW-0449">Lipoprotein</keyword>
<dbReference type="EMBL" id="UOEO01000092">
    <property type="protein sequence ID" value="VAW18619.1"/>
    <property type="molecule type" value="Genomic_DNA"/>
</dbReference>
<name>A0A3B0U2G4_9ZZZZ</name>
<organism evidence="1">
    <name type="scientific">hydrothermal vent metagenome</name>
    <dbReference type="NCBI Taxonomy" id="652676"/>
    <lineage>
        <taxon>unclassified sequences</taxon>
        <taxon>metagenomes</taxon>
        <taxon>ecological metagenomes</taxon>
    </lineage>
</organism>
<dbReference type="Pfam" id="PF03640">
    <property type="entry name" value="Lipoprotein_15"/>
    <property type="match status" value="2"/>
</dbReference>
<dbReference type="PANTHER" id="PTHR39335:SF1">
    <property type="entry name" value="BLL4220 PROTEIN"/>
    <property type="match status" value="1"/>
</dbReference>
<dbReference type="AlphaFoldDB" id="A0A3B0U2G4"/>
<proteinExistence type="predicted"/>
<dbReference type="GO" id="GO:0043448">
    <property type="term" value="P:alkane catabolic process"/>
    <property type="evidence" value="ECO:0007669"/>
    <property type="project" value="TreeGrafter"/>
</dbReference>
<gene>
    <name evidence="1" type="ORF">MNBD_ALPHA12-1120</name>
</gene>
<dbReference type="InterPro" id="IPR005297">
    <property type="entry name" value="Lipoprotein_repeat"/>
</dbReference>
<sequence length="131" mass="14107">MKIAKTAIAIIAALALGTGIAAASSNGNKYAMSGTIRGETYIMYQNHMALYTYDKDESGVSNCYDQCAIIWPPAVMAAGTKLGENYTLIKRKDGTMQIAYKGQPLYLYSKDAKIGDISGDGVKGVWRVARP</sequence>
<evidence type="ECO:0000313" key="1">
    <source>
        <dbReference type="EMBL" id="VAW18619.1"/>
    </source>
</evidence>
<dbReference type="PIRSF" id="PIRSF029720">
    <property type="entry name" value="UCP029720"/>
    <property type="match status" value="1"/>
</dbReference>
<reference evidence="1" key="1">
    <citation type="submission" date="2018-06" db="EMBL/GenBank/DDBJ databases">
        <authorList>
            <person name="Zhirakovskaya E."/>
        </authorList>
    </citation>
    <scope>NUCLEOTIDE SEQUENCE</scope>
</reference>
<dbReference type="PANTHER" id="PTHR39335">
    <property type="entry name" value="BLL4220 PROTEIN"/>
    <property type="match status" value="1"/>
</dbReference>